<dbReference type="PROSITE" id="PS50172">
    <property type="entry name" value="BRCT"/>
    <property type="match status" value="1"/>
</dbReference>
<feature type="domain" description="BRCT" evidence="1">
    <location>
        <begin position="3"/>
        <end position="96"/>
    </location>
</feature>
<gene>
    <name evidence="2" type="ORF">B0H16DRAFT_1520704</name>
</gene>
<dbReference type="Gene3D" id="3.40.50.10190">
    <property type="entry name" value="BRCT domain"/>
    <property type="match status" value="1"/>
</dbReference>
<dbReference type="Proteomes" id="UP001215598">
    <property type="component" value="Unassembled WGS sequence"/>
</dbReference>
<comment type="caution">
    <text evidence="2">The sequence shown here is derived from an EMBL/GenBank/DDBJ whole genome shotgun (WGS) entry which is preliminary data.</text>
</comment>
<dbReference type="AlphaFoldDB" id="A0AAD7JM13"/>
<organism evidence="2 3">
    <name type="scientific">Mycena metata</name>
    <dbReference type="NCBI Taxonomy" id="1033252"/>
    <lineage>
        <taxon>Eukaryota</taxon>
        <taxon>Fungi</taxon>
        <taxon>Dikarya</taxon>
        <taxon>Basidiomycota</taxon>
        <taxon>Agaricomycotina</taxon>
        <taxon>Agaricomycetes</taxon>
        <taxon>Agaricomycetidae</taxon>
        <taxon>Agaricales</taxon>
        <taxon>Marasmiineae</taxon>
        <taxon>Mycenaceae</taxon>
        <taxon>Mycena</taxon>
    </lineage>
</organism>
<keyword evidence="3" id="KW-1185">Reference proteome</keyword>
<dbReference type="PANTHER" id="PTHR47667:SF1">
    <property type="entry name" value="REGULATOR OF TY1 TRANSPOSITION PROTEIN 107"/>
    <property type="match status" value="1"/>
</dbReference>
<dbReference type="SUPFAM" id="SSF52113">
    <property type="entry name" value="BRCT domain"/>
    <property type="match status" value="1"/>
</dbReference>
<reference evidence="2" key="1">
    <citation type="submission" date="2023-03" db="EMBL/GenBank/DDBJ databases">
        <title>Massive genome expansion in bonnet fungi (Mycena s.s.) driven by repeated elements and novel gene families across ecological guilds.</title>
        <authorList>
            <consortium name="Lawrence Berkeley National Laboratory"/>
            <person name="Harder C.B."/>
            <person name="Miyauchi S."/>
            <person name="Viragh M."/>
            <person name="Kuo A."/>
            <person name="Thoen E."/>
            <person name="Andreopoulos B."/>
            <person name="Lu D."/>
            <person name="Skrede I."/>
            <person name="Drula E."/>
            <person name="Henrissat B."/>
            <person name="Morin E."/>
            <person name="Kohler A."/>
            <person name="Barry K."/>
            <person name="LaButti K."/>
            <person name="Morin E."/>
            <person name="Salamov A."/>
            <person name="Lipzen A."/>
            <person name="Mereny Z."/>
            <person name="Hegedus B."/>
            <person name="Baldrian P."/>
            <person name="Stursova M."/>
            <person name="Weitz H."/>
            <person name="Taylor A."/>
            <person name="Grigoriev I.V."/>
            <person name="Nagy L.G."/>
            <person name="Martin F."/>
            <person name="Kauserud H."/>
        </authorList>
    </citation>
    <scope>NUCLEOTIDE SEQUENCE</scope>
    <source>
        <strain evidence="2">CBHHK182m</strain>
    </source>
</reference>
<dbReference type="PANTHER" id="PTHR47667">
    <property type="entry name" value="REGULATOR OF TY1 TRANSPOSITION PROTEIN 107"/>
    <property type="match status" value="1"/>
</dbReference>
<evidence type="ECO:0000313" key="3">
    <source>
        <dbReference type="Proteomes" id="UP001215598"/>
    </source>
</evidence>
<evidence type="ECO:0000259" key="1">
    <source>
        <dbReference type="PROSITE" id="PS50172"/>
    </source>
</evidence>
<name>A0AAD7JM13_9AGAR</name>
<accession>A0AAD7JM13</accession>
<proteinExistence type="predicted"/>
<dbReference type="InterPro" id="IPR001357">
    <property type="entry name" value="BRCT_dom"/>
</dbReference>
<evidence type="ECO:0000313" key="2">
    <source>
        <dbReference type="EMBL" id="KAJ7767769.1"/>
    </source>
</evidence>
<sequence>MHMALAIFEGVRYYIDTCSNAEQIAHLLDIHGGKRTARGTRKYASNATRVIVEPTRFEKCTRKMRKEDSRALLVTPEWVYTSVKAGNKQPSQYYSPDPSMFFSSVVISA</sequence>
<protein>
    <recommendedName>
        <fullName evidence="1">BRCT domain-containing protein</fullName>
    </recommendedName>
</protein>
<dbReference type="EMBL" id="JARKIB010000021">
    <property type="protein sequence ID" value="KAJ7767769.1"/>
    <property type="molecule type" value="Genomic_DNA"/>
</dbReference>
<dbReference type="InterPro" id="IPR036420">
    <property type="entry name" value="BRCT_dom_sf"/>
</dbReference>
<dbReference type="InterPro" id="IPR053036">
    <property type="entry name" value="CellCycle_DNARepair_Reg"/>
</dbReference>